<dbReference type="Proteomes" id="UP000649753">
    <property type="component" value="Unassembled WGS sequence"/>
</dbReference>
<dbReference type="RefSeq" id="WP_225947833.1">
    <property type="nucleotide sequence ID" value="NZ_JADBEB010000001.1"/>
</dbReference>
<comment type="caution">
    <text evidence="2">The sequence shown here is derived from an EMBL/GenBank/DDBJ whole genome shotgun (WGS) entry which is preliminary data.</text>
</comment>
<dbReference type="AlphaFoldDB" id="A0A927QYV8"/>
<reference evidence="2" key="1">
    <citation type="submission" date="2020-10" db="EMBL/GenBank/DDBJ databases">
        <title>Sequencing the genomes of 1000 actinobacteria strains.</title>
        <authorList>
            <person name="Klenk H.-P."/>
        </authorList>
    </citation>
    <scope>NUCLEOTIDE SEQUENCE</scope>
    <source>
        <strain evidence="2">DSM 46832</strain>
    </source>
</reference>
<evidence type="ECO:0000256" key="1">
    <source>
        <dbReference type="SAM" id="MobiDB-lite"/>
    </source>
</evidence>
<feature type="region of interest" description="Disordered" evidence="1">
    <location>
        <begin position="1"/>
        <end position="54"/>
    </location>
</feature>
<protein>
    <submittedName>
        <fullName evidence="2">Uncharacterized protein</fullName>
    </submittedName>
</protein>
<accession>A0A927QYV8</accession>
<name>A0A927QYV8_9ACTN</name>
<feature type="compositionally biased region" description="Basic and acidic residues" evidence="1">
    <location>
        <begin position="28"/>
        <end position="44"/>
    </location>
</feature>
<organism evidence="2 3">
    <name type="scientific">Plantactinospora soyae</name>
    <dbReference type="NCBI Taxonomy" id="1544732"/>
    <lineage>
        <taxon>Bacteria</taxon>
        <taxon>Bacillati</taxon>
        <taxon>Actinomycetota</taxon>
        <taxon>Actinomycetes</taxon>
        <taxon>Micromonosporales</taxon>
        <taxon>Micromonosporaceae</taxon>
        <taxon>Plantactinospora</taxon>
    </lineage>
</organism>
<dbReference type="EMBL" id="JADBEB010000001">
    <property type="protein sequence ID" value="MBE1488312.1"/>
    <property type="molecule type" value="Genomic_DNA"/>
</dbReference>
<proteinExistence type="predicted"/>
<sequence length="133" mass="13967">MRAAPHLSVRRHRVHVGPVGDRSAAARAGEHPDDPVPADARGDVETGGAKAPGNQLGGSLFLAGDLGVPVDVTAQLDQIVVQPRRHGVHQMSVDSPGFRTTARVRGPGCRQCRSRRADNGTTKYSAAADDATF</sequence>
<keyword evidence="3" id="KW-1185">Reference proteome</keyword>
<gene>
    <name evidence="2" type="ORF">H4W31_003950</name>
</gene>
<evidence type="ECO:0000313" key="2">
    <source>
        <dbReference type="EMBL" id="MBE1488312.1"/>
    </source>
</evidence>
<evidence type="ECO:0000313" key="3">
    <source>
        <dbReference type="Proteomes" id="UP000649753"/>
    </source>
</evidence>
<feature type="region of interest" description="Disordered" evidence="1">
    <location>
        <begin position="86"/>
        <end position="133"/>
    </location>
</feature>